<sequence length="273" mass="30427">MAPAVDRPPLETQRSLPTPFLTKTYQLVDDPSTDEVISWNSDGSAFVVWKPEEFARDLLPKFFKHNNFSSFVRQLNTYAFRKIVPDRWEFSNDSFRRGERRLLRDIQRRKVTPPPPAGIPVGIPVTVPPNLGGSSSNSSEEQLISSISPPPPPPSHLAGSSSDLVEENERLRRENSKLSDELGKMKSICNDIYILMSKFTGGHSPATEIDLFPARGAASVEEAEAKCPRIFGVSIGSKRVRDEDVSDPISRVKSEPLHSGPESHRESSWEFGT</sequence>
<dbReference type="Gene3D" id="1.10.10.10">
    <property type="entry name" value="Winged helix-like DNA-binding domain superfamily/Winged helix DNA-binding domain"/>
    <property type="match status" value="1"/>
</dbReference>
<feature type="compositionally biased region" description="Low complexity" evidence="10">
    <location>
        <begin position="119"/>
        <end position="147"/>
    </location>
</feature>
<dbReference type="PANTHER" id="PTHR10015:SF455">
    <property type="entry name" value="WINGED HELIX-TURN-HELIX DNA-BINDING DOMAIN, HEAT SHOCK TRANSCRIPTION FACTOR FAMILY-RELATED"/>
    <property type="match status" value="1"/>
</dbReference>
<feature type="region of interest" description="Disordered" evidence="10">
    <location>
        <begin position="239"/>
        <end position="273"/>
    </location>
</feature>
<feature type="domain" description="HSF-type DNA-binding" evidence="11">
    <location>
        <begin position="59"/>
        <end position="83"/>
    </location>
</feature>
<comment type="subunit">
    <text evidence="2">Homotrimer.</text>
</comment>
<evidence type="ECO:0000256" key="7">
    <source>
        <dbReference type="ARBA" id="ARBA00023163"/>
    </source>
</evidence>
<feature type="compositionally biased region" description="Basic and acidic residues" evidence="10">
    <location>
        <begin position="250"/>
        <end position="273"/>
    </location>
</feature>
<dbReference type="GO" id="GO:0003700">
    <property type="term" value="F:DNA-binding transcription factor activity"/>
    <property type="evidence" value="ECO:0007669"/>
    <property type="project" value="InterPro"/>
</dbReference>
<keyword evidence="8" id="KW-0539">Nucleus</keyword>
<evidence type="ECO:0000256" key="10">
    <source>
        <dbReference type="SAM" id="MobiDB-lite"/>
    </source>
</evidence>
<dbReference type="GO" id="GO:0000978">
    <property type="term" value="F:RNA polymerase II cis-regulatory region sequence-specific DNA binding"/>
    <property type="evidence" value="ECO:0007669"/>
    <property type="project" value="TreeGrafter"/>
</dbReference>
<dbReference type="InterPro" id="IPR036390">
    <property type="entry name" value="WH_DNA-bd_sf"/>
</dbReference>
<accession>A0A411JIA2</accession>
<dbReference type="EMBL" id="MH795831">
    <property type="protein sequence ID" value="QBC36002.1"/>
    <property type="molecule type" value="mRNA"/>
</dbReference>
<dbReference type="FunFam" id="1.10.10.10:FF:000037">
    <property type="entry name" value="Heat stress transcription factor B-4"/>
    <property type="match status" value="1"/>
</dbReference>
<dbReference type="Pfam" id="PF00447">
    <property type="entry name" value="HSF_DNA-bind"/>
    <property type="match status" value="1"/>
</dbReference>
<feature type="compositionally biased region" description="Basic and acidic residues" evidence="10">
    <location>
        <begin position="167"/>
        <end position="178"/>
    </location>
</feature>
<evidence type="ECO:0000256" key="9">
    <source>
        <dbReference type="RuleBase" id="RU004020"/>
    </source>
</evidence>
<name>A0A411JIA2_NARTA</name>
<evidence type="ECO:0000256" key="4">
    <source>
        <dbReference type="ARBA" id="ARBA00023015"/>
    </source>
</evidence>
<keyword evidence="7" id="KW-0804">Transcription</keyword>
<keyword evidence="3" id="KW-0597">Phosphoprotein</keyword>
<dbReference type="PROSITE" id="PS00434">
    <property type="entry name" value="HSF_DOMAIN"/>
    <property type="match status" value="1"/>
</dbReference>
<dbReference type="InterPro" id="IPR036388">
    <property type="entry name" value="WH-like_DNA-bd_sf"/>
</dbReference>
<evidence type="ECO:0000259" key="11">
    <source>
        <dbReference type="PROSITE" id="PS00434"/>
    </source>
</evidence>
<dbReference type="GO" id="GO:0005634">
    <property type="term" value="C:nucleus"/>
    <property type="evidence" value="ECO:0007669"/>
    <property type="project" value="UniProtKB-SubCell"/>
</dbReference>
<dbReference type="SUPFAM" id="SSF46785">
    <property type="entry name" value="Winged helix' DNA-binding domain"/>
    <property type="match status" value="1"/>
</dbReference>
<dbReference type="PANTHER" id="PTHR10015">
    <property type="entry name" value="HEAT SHOCK TRANSCRIPTION FACTOR"/>
    <property type="match status" value="1"/>
</dbReference>
<dbReference type="SMART" id="SM00415">
    <property type="entry name" value="HSF"/>
    <property type="match status" value="1"/>
</dbReference>
<dbReference type="AlphaFoldDB" id="A0A411JIA2"/>
<evidence type="ECO:0000256" key="5">
    <source>
        <dbReference type="ARBA" id="ARBA00023016"/>
    </source>
</evidence>
<evidence type="ECO:0000313" key="12">
    <source>
        <dbReference type="EMBL" id="QBC36002.1"/>
    </source>
</evidence>
<evidence type="ECO:0000256" key="8">
    <source>
        <dbReference type="ARBA" id="ARBA00023242"/>
    </source>
</evidence>
<keyword evidence="6" id="KW-0238">DNA-binding</keyword>
<reference evidence="12" key="1">
    <citation type="submission" date="2018-08" db="EMBL/GenBank/DDBJ databases">
        <title>Cloning of heat shock transcriptional factor from leaves in Narcissus tazetta var. chinensis Roem.</title>
        <authorList>
            <person name="Song J.M."/>
            <person name="Chen G.X."/>
            <person name="Lai Z.X."/>
        </authorList>
    </citation>
    <scope>NUCLEOTIDE SEQUENCE</scope>
    <source>
        <tissue evidence="12">Leaves</tissue>
    </source>
</reference>
<proteinExistence type="evidence at transcript level"/>
<dbReference type="InterPro" id="IPR000232">
    <property type="entry name" value="HSF_DNA-bd"/>
</dbReference>
<evidence type="ECO:0000256" key="2">
    <source>
        <dbReference type="ARBA" id="ARBA00011233"/>
    </source>
</evidence>
<dbReference type="GO" id="GO:0006357">
    <property type="term" value="P:regulation of transcription by RNA polymerase II"/>
    <property type="evidence" value="ECO:0007669"/>
    <property type="project" value="TreeGrafter"/>
</dbReference>
<organism evidence="12">
    <name type="scientific">Narcissus tazetta subsp. chinensis</name>
    <dbReference type="NCBI Taxonomy" id="391288"/>
    <lineage>
        <taxon>Eukaryota</taxon>
        <taxon>Viridiplantae</taxon>
        <taxon>Streptophyta</taxon>
        <taxon>Embryophyta</taxon>
        <taxon>Tracheophyta</taxon>
        <taxon>Spermatophyta</taxon>
        <taxon>Magnoliopsida</taxon>
        <taxon>Liliopsida</taxon>
        <taxon>Asparagales</taxon>
        <taxon>Amaryllidaceae</taxon>
        <taxon>Amaryllidoideae</taxon>
        <taxon>Narcissus</taxon>
    </lineage>
</organism>
<keyword evidence="5 12" id="KW-0346">Stress response</keyword>
<comment type="subcellular location">
    <subcellularLocation>
        <location evidence="1">Nucleus</location>
    </subcellularLocation>
</comment>
<protein>
    <submittedName>
        <fullName evidence="12">Heat shock transcription factor B2b</fullName>
    </submittedName>
</protein>
<evidence type="ECO:0000256" key="3">
    <source>
        <dbReference type="ARBA" id="ARBA00022553"/>
    </source>
</evidence>
<dbReference type="PRINTS" id="PR00056">
    <property type="entry name" value="HSFDOMAIN"/>
</dbReference>
<evidence type="ECO:0000256" key="6">
    <source>
        <dbReference type="ARBA" id="ARBA00023125"/>
    </source>
</evidence>
<comment type="similarity">
    <text evidence="9">Belongs to the HSF family.</text>
</comment>
<evidence type="ECO:0000256" key="1">
    <source>
        <dbReference type="ARBA" id="ARBA00004123"/>
    </source>
</evidence>
<feature type="region of interest" description="Disordered" evidence="10">
    <location>
        <begin position="109"/>
        <end position="178"/>
    </location>
</feature>
<keyword evidence="4" id="KW-0805">Transcription regulation</keyword>